<evidence type="ECO:0000313" key="10">
    <source>
        <dbReference type="EMBL" id="SFD13591.1"/>
    </source>
</evidence>
<name>A0A1I1PUL6_9GAMM</name>
<evidence type="ECO:0000256" key="8">
    <source>
        <dbReference type="HAMAP-Rule" id="MF_01326"/>
    </source>
</evidence>
<evidence type="ECO:0000256" key="2">
    <source>
        <dbReference type="ARBA" id="ARBA00022730"/>
    </source>
</evidence>
<dbReference type="PROSITE" id="PS01108">
    <property type="entry name" value="RIBOSOMAL_L24"/>
    <property type="match status" value="1"/>
</dbReference>
<comment type="function">
    <text evidence="8">One of two assembly initiator proteins, it binds directly to the 5'-end of the 23S rRNA, where it nucleates assembly of the 50S subunit.</text>
</comment>
<comment type="subunit">
    <text evidence="8">Part of the 50S ribosomal subunit.</text>
</comment>
<organism evidence="10 11">
    <name type="scientific">Thiohalospira halophila DSM 15071</name>
    <dbReference type="NCBI Taxonomy" id="1123397"/>
    <lineage>
        <taxon>Bacteria</taxon>
        <taxon>Pseudomonadati</taxon>
        <taxon>Pseudomonadota</taxon>
        <taxon>Gammaproteobacteria</taxon>
        <taxon>Thiohalospirales</taxon>
        <taxon>Thiohalospiraceae</taxon>
        <taxon>Thiohalospira</taxon>
    </lineage>
</organism>
<evidence type="ECO:0000256" key="7">
    <source>
        <dbReference type="ARBA" id="ARBA00058688"/>
    </source>
</evidence>
<dbReference type="SMART" id="SM00739">
    <property type="entry name" value="KOW"/>
    <property type="match status" value="1"/>
</dbReference>
<dbReference type="InterPro" id="IPR057264">
    <property type="entry name" value="Ribosomal_uL24_C"/>
</dbReference>
<dbReference type="CDD" id="cd06089">
    <property type="entry name" value="KOW_RPL26"/>
    <property type="match status" value="1"/>
</dbReference>
<dbReference type="HAMAP" id="MF_01326_B">
    <property type="entry name" value="Ribosomal_uL24_B"/>
    <property type="match status" value="1"/>
</dbReference>
<evidence type="ECO:0000259" key="9">
    <source>
        <dbReference type="SMART" id="SM00739"/>
    </source>
</evidence>
<keyword evidence="4 8" id="KW-0689">Ribosomal protein</keyword>
<dbReference type="STRING" id="1123397.SAMN05660831_00802"/>
<dbReference type="EMBL" id="FOMJ01000002">
    <property type="protein sequence ID" value="SFD13591.1"/>
    <property type="molecule type" value="Genomic_DNA"/>
</dbReference>
<protein>
    <recommendedName>
        <fullName evidence="6 8">Large ribosomal subunit protein uL24</fullName>
    </recommendedName>
</protein>
<dbReference type="OrthoDB" id="9807419at2"/>
<sequence length="108" mass="11799">MRKIKQGDQVVVVAGKDKGERGTVLRVVQRRRGLGVVVEGVNQVRKHQKPNPQLGQPGGIIEQEKPLDISNVMLLNPATGGGDRVGFKVLEDGRKVRYFKSNGETVDA</sequence>
<proteinExistence type="inferred from homology"/>
<feature type="domain" description="KOW" evidence="9">
    <location>
        <begin position="3"/>
        <end position="30"/>
    </location>
</feature>
<gene>
    <name evidence="8" type="primary">rplX</name>
    <name evidence="10" type="ORF">SAMN05660831_00802</name>
</gene>
<keyword evidence="3 8" id="KW-0694">RNA-binding</keyword>
<dbReference type="PANTHER" id="PTHR12903">
    <property type="entry name" value="MITOCHONDRIAL RIBOSOMAL PROTEIN L24"/>
    <property type="match status" value="1"/>
</dbReference>
<dbReference type="Pfam" id="PF17136">
    <property type="entry name" value="ribosomal_L24"/>
    <property type="match status" value="1"/>
</dbReference>
<dbReference type="InterPro" id="IPR014722">
    <property type="entry name" value="Rib_uL2_dom2"/>
</dbReference>
<reference evidence="10 11" key="1">
    <citation type="submission" date="2016-10" db="EMBL/GenBank/DDBJ databases">
        <authorList>
            <person name="de Groot N.N."/>
        </authorList>
    </citation>
    <scope>NUCLEOTIDE SEQUENCE [LARGE SCALE GENOMIC DNA]</scope>
    <source>
        <strain evidence="10 11">HL3</strain>
    </source>
</reference>
<keyword evidence="2 8" id="KW-0699">rRNA-binding</keyword>
<comment type="similarity">
    <text evidence="1 8">Belongs to the universal ribosomal protein uL24 family.</text>
</comment>
<comment type="function">
    <text evidence="7 8">One of the proteins that surrounds the polypeptide exit tunnel on the outside of the subunit.</text>
</comment>
<dbReference type="InterPro" id="IPR008991">
    <property type="entry name" value="Translation_prot_SH3-like_sf"/>
</dbReference>
<dbReference type="AlphaFoldDB" id="A0A1I1PUL6"/>
<evidence type="ECO:0000256" key="6">
    <source>
        <dbReference type="ARBA" id="ARBA00035206"/>
    </source>
</evidence>
<dbReference type="InterPro" id="IPR041988">
    <property type="entry name" value="Ribosomal_uL24_KOW"/>
</dbReference>
<accession>A0A1I1PUL6</accession>
<evidence type="ECO:0000313" key="11">
    <source>
        <dbReference type="Proteomes" id="UP000198611"/>
    </source>
</evidence>
<dbReference type="InterPro" id="IPR005824">
    <property type="entry name" value="KOW"/>
</dbReference>
<evidence type="ECO:0000256" key="4">
    <source>
        <dbReference type="ARBA" id="ARBA00022980"/>
    </source>
</evidence>
<dbReference type="InterPro" id="IPR005825">
    <property type="entry name" value="Ribosomal_uL24_CS"/>
</dbReference>
<dbReference type="GO" id="GO:0003735">
    <property type="term" value="F:structural constituent of ribosome"/>
    <property type="evidence" value="ECO:0007669"/>
    <property type="project" value="InterPro"/>
</dbReference>
<dbReference type="Proteomes" id="UP000198611">
    <property type="component" value="Unassembled WGS sequence"/>
</dbReference>
<evidence type="ECO:0000256" key="1">
    <source>
        <dbReference type="ARBA" id="ARBA00010618"/>
    </source>
</evidence>
<dbReference type="GO" id="GO:0019843">
    <property type="term" value="F:rRNA binding"/>
    <property type="evidence" value="ECO:0007669"/>
    <property type="project" value="UniProtKB-UniRule"/>
</dbReference>
<dbReference type="SUPFAM" id="SSF50104">
    <property type="entry name" value="Translation proteins SH3-like domain"/>
    <property type="match status" value="1"/>
</dbReference>
<dbReference type="GO" id="GO:0006412">
    <property type="term" value="P:translation"/>
    <property type="evidence" value="ECO:0007669"/>
    <property type="project" value="UniProtKB-UniRule"/>
</dbReference>
<keyword evidence="11" id="KW-1185">Reference proteome</keyword>
<dbReference type="InterPro" id="IPR003256">
    <property type="entry name" value="Ribosomal_uL24"/>
</dbReference>
<dbReference type="FunFam" id="2.30.30.30:FF:000004">
    <property type="entry name" value="50S ribosomal protein L24"/>
    <property type="match status" value="1"/>
</dbReference>
<keyword evidence="5 8" id="KW-0687">Ribonucleoprotein</keyword>
<evidence type="ECO:0000256" key="3">
    <source>
        <dbReference type="ARBA" id="ARBA00022884"/>
    </source>
</evidence>
<dbReference type="GO" id="GO:1990904">
    <property type="term" value="C:ribonucleoprotein complex"/>
    <property type="evidence" value="ECO:0007669"/>
    <property type="project" value="UniProtKB-KW"/>
</dbReference>
<evidence type="ECO:0000256" key="5">
    <source>
        <dbReference type="ARBA" id="ARBA00023274"/>
    </source>
</evidence>
<dbReference type="GO" id="GO:0005840">
    <property type="term" value="C:ribosome"/>
    <property type="evidence" value="ECO:0007669"/>
    <property type="project" value="UniProtKB-KW"/>
</dbReference>
<dbReference type="Gene3D" id="2.30.30.30">
    <property type="match status" value="1"/>
</dbReference>
<dbReference type="NCBIfam" id="TIGR01079">
    <property type="entry name" value="rplX_bact"/>
    <property type="match status" value="1"/>
</dbReference>
<dbReference type="RefSeq" id="WP_093427478.1">
    <property type="nucleotide sequence ID" value="NZ_FOMJ01000002.1"/>
</dbReference>